<name>A0A9J5XTT7_SOLCO</name>
<keyword evidence="2" id="KW-1185">Reference proteome</keyword>
<comment type="caution">
    <text evidence="1">The sequence shown here is derived from an EMBL/GenBank/DDBJ whole genome shotgun (WGS) entry which is preliminary data.</text>
</comment>
<dbReference type="AlphaFoldDB" id="A0A9J5XTT7"/>
<accession>A0A9J5XTT7</accession>
<evidence type="ECO:0008006" key="3">
    <source>
        <dbReference type="Google" id="ProtNLM"/>
    </source>
</evidence>
<sequence>MDFHGILSVDSLADGETIKKHYRRISQTLHCDKNLHIRGNGRGVKLLTPKETMSALNWEAFLKKSNLFIKTNACFVPDSIPTCSKVDKLIKSKKLKERSTTSPTSSKKEKEVVKKKLTSLVCSAPIDFEPEAKSMTLRVLHCRKDTRKIHFHISLLLLMSNINIDNLPELRITIRG</sequence>
<gene>
    <name evidence="1" type="ORF">H5410_041692</name>
</gene>
<proteinExistence type="predicted"/>
<dbReference type="InterPro" id="IPR001623">
    <property type="entry name" value="DnaJ_domain"/>
</dbReference>
<protein>
    <recommendedName>
        <fullName evidence="3">J domain-containing protein</fullName>
    </recommendedName>
</protein>
<dbReference type="Proteomes" id="UP000824120">
    <property type="component" value="Chromosome 8"/>
</dbReference>
<organism evidence="1 2">
    <name type="scientific">Solanum commersonii</name>
    <name type="common">Commerson's wild potato</name>
    <name type="synonym">Commerson's nightshade</name>
    <dbReference type="NCBI Taxonomy" id="4109"/>
    <lineage>
        <taxon>Eukaryota</taxon>
        <taxon>Viridiplantae</taxon>
        <taxon>Streptophyta</taxon>
        <taxon>Embryophyta</taxon>
        <taxon>Tracheophyta</taxon>
        <taxon>Spermatophyta</taxon>
        <taxon>Magnoliopsida</taxon>
        <taxon>eudicotyledons</taxon>
        <taxon>Gunneridae</taxon>
        <taxon>Pentapetalae</taxon>
        <taxon>asterids</taxon>
        <taxon>lamiids</taxon>
        <taxon>Solanales</taxon>
        <taxon>Solanaceae</taxon>
        <taxon>Solanoideae</taxon>
        <taxon>Solaneae</taxon>
        <taxon>Solanum</taxon>
    </lineage>
</organism>
<dbReference type="EMBL" id="JACXVP010000008">
    <property type="protein sequence ID" value="KAG5591178.1"/>
    <property type="molecule type" value="Genomic_DNA"/>
</dbReference>
<reference evidence="1 2" key="1">
    <citation type="submission" date="2020-09" db="EMBL/GenBank/DDBJ databases">
        <title>De no assembly of potato wild relative species, Solanum commersonii.</title>
        <authorList>
            <person name="Cho K."/>
        </authorList>
    </citation>
    <scope>NUCLEOTIDE SEQUENCE [LARGE SCALE GENOMIC DNA]</scope>
    <source>
        <strain evidence="1">LZ3.2</strain>
        <tissue evidence="1">Leaf</tissue>
    </source>
</reference>
<dbReference type="CDD" id="cd06257">
    <property type="entry name" value="DnaJ"/>
    <property type="match status" value="1"/>
</dbReference>
<dbReference type="SUPFAM" id="SSF46565">
    <property type="entry name" value="Chaperone J-domain"/>
    <property type="match status" value="1"/>
</dbReference>
<evidence type="ECO:0000313" key="2">
    <source>
        <dbReference type="Proteomes" id="UP000824120"/>
    </source>
</evidence>
<dbReference type="InterPro" id="IPR036869">
    <property type="entry name" value="J_dom_sf"/>
</dbReference>
<evidence type="ECO:0000313" key="1">
    <source>
        <dbReference type="EMBL" id="KAG5591178.1"/>
    </source>
</evidence>